<evidence type="ECO:0000313" key="2">
    <source>
        <dbReference type="Proteomes" id="UP001163328"/>
    </source>
</evidence>
<dbReference type="EMBL" id="CP081495">
    <property type="protein sequence ID" value="UYW00551.1"/>
    <property type="molecule type" value="Genomic_DNA"/>
</dbReference>
<dbReference type="Pfam" id="PF11013">
    <property type="entry name" value="DUF2851"/>
    <property type="match status" value="1"/>
</dbReference>
<dbReference type="RefSeq" id="WP_264432404.1">
    <property type="nucleotide sequence ID" value="NZ_CP081495.1"/>
</dbReference>
<accession>A0ABY6LWD0</accession>
<sequence length="420" mass="49000">MKEDFLHYIWKFKLLDATNLKTTTNVPVEVLNFGTFTGNQGPDFFNALLKIDGQIWAGNIEMHLKSSDWYAHQHQNDTNYNNVILHVVWEHDVDVFYPDNKPIPVLVLQQYVAPQLLEKYNTIKQSVSFIPCQNQIHTVPNHIWTFYKERLFFERLEDKATGLQHYITISQSNWEHVLFIALCKGFGLNTNKDAFEQMALRIPFSVFLKVRQNSLELEALFFGMLNLLTENPASAYEAELVKTFTYLKHKYKLTPLSFAPSFYKHRPDNFPTIRISQLAHLFAQHQHLFDAVLSAQSAADYEQVFITKTSPFWETHYTFQSESKHKIKPTTKPFVQLLLINIIIPLLYSYNKNINKDNIEDLMHLMNFLPPENNNTIKNFNILHIKAQSAFDSQVLLQLKNKYCDAFQCLHCAVGKFLIS</sequence>
<protein>
    <submittedName>
        <fullName evidence="1">DUF2851 family protein</fullName>
    </submittedName>
</protein>
<evidence type="ECO:0000313" key="1">
    <source>
        <dbReference type="EMBL" id="UYW00551.1"/>
    </source>
</evidence>
<dbReference type="Proteomes" id="UP001163328">
    <property type="component" value="Chromosome"/>
</dbReference>
<organism evidence="1 2">
    <name type="scientific">Flavobacterium agricola</name>
    <dbReference type="NCBI Taxonomy" id="2870839"/>
    <lineage>
        <taxon>Bacteria</taxon>
        <taxon>Pseudomonadati</taxon>
        <taxon>Bacteroidota</taxon>
        <taxon>Flavobacteriia</taxon>
        <taxon>Flavobacteriales</taxon>
        <taxon>Flavobacteriaceae</taxon>
        <taxon>Flavobacterium</taxon>
    </lineage>
</organism>
<gene>
    <name evidence="1" type="ORF">K5I29_08335</name>
</gene>
<proteinExistence type="predicted"/>
<keyword evidence="2" id="KW-1185">Reference proteome</keyword>
<name>A0ABY6LWD0_9FLAO</name>
<reference evidence="1" key="1">
    <citation type="submission" date="2021-08" db="EMBL/GenBank/DDBJ databases">
        <title>Flavobacterium sp. strain CC-SYL302.</title>
        <authorList>
            <person name="Lin S.-Y."/>
            <person name="Lee T.-H."/>
            <person name="Young C.-C."/>
        </authorList>
    </citation>
    <scope>NUCLEOTIDE SEQUENCE</scope>
    <source>
        <strain evidence="1">CC-SYL302</strain>
    </source>
</reference>
<dbReference type="InterPro" id="IPR021272">
    <property type="entry name" value="DUF2851"/>
</dbReference>